<dbReference type="InterPro" id="IPR058530">
    <property type="entry name" value="Baseplate_J-like_C"/>
</dbReference>
<dbReference type="InterPro" id="IPR006949">
    <property type="entry name" value="Barrel_Baseplate_J-like"/>
</dbReference>
<comment type="similarity">
    <text evidence="1">Belongs to the Mu gp47/PBSX XkdT family.</text>
</comment>
<dbReference type="EMBL" id="OQ851295">
    <property type="protein sequence ID" value="WJZ70005.1"/>
    <property type="molecule type" value="Genomic_DNA"/>
</dbReference>
<proteinExistence type="inferred from homology"/>
<evidence type="ECO:0000259" key="4">
    <source>
        <dbReference type="Pfam" id="PF26079"/>
    </source>
</evidence>
<accession>A0AAX3Y420</accession>
<feature type="domain" description="Baseplate J-like C-terminal" evidence="4">
    <location>
        <begin position="285"/>
        <end position="366"/>
    </location>
</feature>
<sequence>MANQLPTLPDVSFVETDPQAIIDDIISGYEEVSGYTLADGDPRRLFLLSIAYIIINQRQQIDASGKSNLLYYAQDDFLDHLGLMRDTPRVEAESSVTTQRFTLSSVRPNNVGIPQGTRVTADNQLYWQTTEPATIVTGQLSVDVTVEALTPGEEANGIAIGEINRLVDPIPYVQSVSNIEITAGGADREDNDSYRYRIYQAPNGFSIAGPEDAYKYWASSANSSIVDVSATSPSAGVVEIRPLLENGEIPTQAILDQVENALSPKTIRPLTDQVQVLAPNVVNYNIDFTYFIRTEDSASVSIIQEKVNSAVDDYVLWQKSRLGRDVNPDELIYRLKQAGAKRAAITTPTLQAVLETDVSVALNVTVNYGGLEDE</sequence>
<organism evidence="5 6">
    <name type="scientific">Vibrio phage PVP-XSN</name>
    <dbReference type="NCBI Taxonomy" id="3056214"/>
    <lineage>
        <taxon>Viruses</taxon>
        <taxon>Duplodnaviria</taxon>
        <taxon>Heunggongvirae</taxon>
        <taxon>Uroviricota</taxon>
        <taxon>Caudoviricetes</taxon>
    </lineage>
</organism>
<dbReference type="Pfam" id="PF26078">
    <property type="entry name" value="Baseplate_J_M"/>
    <property type="match status" value="1"/>
</dbReference>
<evidence type="ECO:0000259" key="3">
    <source>
        <dbReference type="Pfam" id="PF26078"/>
    </source>
</evidence>
<protein>
    <submittedName>
        <fullName evidence="5">Baseplate protein</fullName>
    </submittedName>
</protein>
<dbReference type="PANTHER" id="PTHR37829">
    <property type="entry name" value="PHAGE-LIKE ELEMENT PBSX PROTEIN XKDT"/>
    <property type="match status" value="1"/>
</dbReference>
<evidence type="ECO:0000259" key="2">
    <source>
        <dbReference type="Pfam" id="PF04865"/>
    </source>
</evidence>
<dbReference type="PIRSF" id="PIRSF020481">
    <property type="entry name" value="BAP"/>
    <property type="match status" value="1"/>
</dbReference>
<dbReference type="InterPro" id="IPR052399">
    <property type="entry name" value="Phage_Baseplate_Assmbl_Protein"/>
</dbReference>
<gene>
    <name evidence="5" type="ORF">PVP_XSN000026</name>
</gene>
<name>A0AAX3Y420_9CAUD</name>
<evidence type="ECO:0000256" key="1">
    <source>
        <dbReference type="ARBA" id="ARBA00038087"/>
    </source>
</evidence>
<evidence type="ECO:0000313" key="6">
    <source>
        <dbReference type="Proteomes" id="UP001431754"/>
    </source>
</evidence>
<evidence type="ECO:0000313" key="5">
    <source>
        <dbReference type="EMBL" id="WJZ70005.1"/>
    </source>
</evidence>
<dbReference type="Pfam" id="PF04865">
    <property type="entry name" value="Baseplate_J"/>
    <property type="match status" value="1"/>
</dbReference>
<dbReference type="PANTHER" id="PTHR37829:SF3">
    <property type="entry name" value="PROTEIN JAYE-RELATED"/>
    <property type="match status" value="1"/>
</dbReference>
<dbReference type="Pfam" id="PF26079">
    <property type="entry name" value="Baseplate_J_C"/>
    <property type="match status" value="1"/>
</dbReference>
<feature type="domain" description="Baseplate protein J-like barrel" evidence="2">
    <location>
        <begin position="110"/>
        <end position="185"/>
    </location>
</feature>
<feature type="domain" description="Baseplate J-like central" evidence="3">
    <location>
        <begin position="208"/>
        <end position="278"/>
    </location>
</feature>
<reference evidence="5" key="1">
    <citation type="submission" date="2023-04" db="EMBL/GenBank/DDBJ databases">
        <title>Virulent bacteriophage PVP-XSN from an Vibrio parahaemolyticus isolate: Characterization and complete genome sequence.</title>
        <authorList>
            <person name="Qi T."/>
            <person name="Lyu S."/>
            <person name="Liu L."/>
            <person name="Guo Q."/>
            <person name="Shen W."/>
            <person name="Han M."/>
            <person name="Xiong F."/>
            <person name="Lou B."/>
            <person name="Xu H."/>
        </authorList>
    </citation>
    <scope>NUCLEOTIDE SEQUENCE</scope>
</reference>
<dbReference type="Proteomes" id="UP001431754">
    <property type="component" value="Segment"/>
</dbReference>
<dbReference type="InterPro" id="IPR014507">
    <property type="entry name" value="Baseplate_assembly_J_pred"/>
</dbReference>
<dbReference type="InterPro" id="IPR058531">
    <property type="entry name" value="Baseplate_J_M"/>
</dbReference>